<name>A0AA40B0E3_9PEZI</name>
<proteinExistence type="predicted"/>
<protein>
    <submittedName>
        <fullName evidence="2">Uncharacterized protein</fullName>
    </submittedName>
</protein>
<evidence type="ECO:0000256" key="1">
    <source>
        <dbReference type="SAM" id="MobiDB-lite"/>
    </source>
</evidence>
<dbReference type="EMBL" id="JAUKUA010000002">
    <property type="protein sequence ID" value="KAK0725366.1"/>
    <property type="molecule type" value="Genomic_DNA"/>
</dbReference>
<reference evidence="2" key="1">
    <citation type="submission" date="2023-06" db="EMBL/GenBank/DDBJ databases">
        <title>Genome-scale phylogeny and comparative genomics of the fungal order Sordariales.</title>
        <authorList>
            <consortium name="Lawrence Berkeley National Laboratory"/>
            <person name="Hensen N."/>
            <person name="Bonometti L."/>
            <person name="Westerberg I."/>
            <person name="Brannstrom I.O."/>
            <person name="Guillou S."/>
            <person name="Cros-Aarteil S."/>
            <person name="Calhoun S."/>
            <person name="Haridas S."/>
            <person name="Kuo A."/>
            <person name="Mondo S."/>
            <person name="Pangilinan J."/>
            <person name="Riley R."/>
            <person name="Labutti K."/>
            <person name="Andreopoulos B."/>
            <person name="Lipzen A."/>
            <person name="Chen C."/>
            <person name="Yanf M."/>
            <person name="Daum C."/>
            <person name="Ng V."/>
            <person name="Clum A."/>
            <person name="Steindorff A."/>
            <person name="Ohm R."/>
            <person name="Martin F."/>
            <person name="Silar P."/>
            <person name="Natvig D."/>
            <person name="Lalanne C."/>
            <person name="Gautier V."/>
            <person name="Ament-Velasquez S.L."/>
            <person name="Kruys A."/>
            <person name="Hutchinson M.I."/>
            <person name="Powell A.J."/>
            <person name="Barry K."/>
            <person name="Miller A.N."/>
            <person name="Grigoriev I.V."/>
            <person name="Debuchy R."/>
            <person name="Gladieux P."/>
            <person name="Thoren M.H."/>
            <person name="Johannesson H."/>
        </authorList>
    </citation>
    <scope>NUCLEOTIDE SEQUENCE</scope>
    <source>
        <strain evidence="2">SMH4607-1</strain>
    </source>
</reference>
<comment type="caution">
    <text evidence="2">The sequence shown here is derived from an EMBL/GenBank/DDBJ whole genome shotgun (WGS) entry which is preliminary data.</text>
</comment>
<feature type="region of interest" description="Disordered" evidence="1">
    <location>
        <begin position="204"/>
        <end position="241"/>
    </location>
</feature>
<evidence type="ECO:0000313" key="3">
    <source>
        <dbReference type="Proteomes" id="UP001172102"/>
    </source>
</evidence>
<feature type="compositionally biased region" description="Basic and acidic residues" evidence="1">
    <location>
        <begin position="226"/>
        <end position="235"/>
    </location>
</feature>
<evidence type="ECO:0000313" key="2">
    <source>
        <dbReference type="EMBL" id="KAK0725366.1"/>
    </source>
</evidence>
<keyword evidence="3" id="KW-1185">Reference proteome</keyword>
<gene>
    <name evidence="2" type="ORF">B0H67DRAFT_129687</name>
</gene>
<sequence>MAPMTPMAPWTGVAVWLGGGVVPWQLLIDSLSLPLLFIPPFALVSAGRLRRNHIVHPPSTLRSVSPSDNLQIATAISRAQSSSVGGGKNGGFSSPMSPGHLCCPHLTYLPMGIGRRQSVSTRNGNKTGATATTTRISYDTDQPPSCVALALHLPFALQCAHPPTKGGQGEGEKEKIPSLYPSAAADATSWQTMYVLYTIRASEPTKRHVQGRPPIAQPSNHACQSEPEKTRKRPGDISYMR</sequence>
<organism evidence="2 3">
    <name type="scientific">Lasiosphaeris hirsuta</name>
    <dbReference type="NCBI Taxonomy" id="260670"/>
    <lineage>
        <taxon>Eukaryota</taxon>
        <taxon>Fungi</taxon>
        <taxon>Dikarya</taxon>
        <taxon>Ascomycota</taxon>
        <taxon>Pezizomycotina</taxon>
        <taxon>Sordariomycetes</taxon>
        <taxon>Sordariomycetidae</taxon>
        <taxon>Sordariales</taxon>
        <taxon>Lasiosphaeriaceae</taxon>
        <taxon>Lasiosphaeris</taxon>
    </lineage>
</organism>
<accession>A0AA40B0E3</accession>
<dbReference type="Proteomes" id="UP001172102">
    <property type="component" value="Unassembled WGS sequence"/>
</dbReference>
<dbReference type="AlphaFoldDB" id="A0AA40B0E3"/>